<proteinExistence type="predicted"/>
<gene>
    <name evidence="1" type="ORF">L1987_61112</name>
</gene>
<dbReference type="Proteomes" id="UP001056120">
    <property type="component" value="Linkage Group LG20"/>
</dbReference>
<sequence length="80" mass="9206">MGKVNERYMVANNGIGWNRQWKRPLVIAAELDELQRCQDVICQITLTNLEYSWGWDGDSQGIVKAKNKVIETSQVSFFNT</sequence>
<evidence type="ECO:0000313" key="1">
    <source>
        <dbReference type="EMBL" id="KAI3743403.1"/>
    </source>
</evidence>
<dbReference type="EMBL" id="CM042037">
    <property type="protein sequence ID" value="KAI3743403.1"/>
    <property type="molecule type" value="Genomic_DNA"/>
</dbReference>
<evidence type="ECO:0000313" key="2">
    <source>
        <dbReference type="Proteomes" id="UP001056120"/>
    </source>
</evidence>
<protein>
    <submittedName>
        <fullName evidence="1">Uncharacterized protein</fullName>
    </submittedName>
</protein>
<name>A0ACB9DAK3_9ASTR</name>
<reference evidence="2" key="1">
    <citation type="journal article" date="2022" name="Mol. Ecol. Resour.">
        <title>The genomes of chicory, endive, great burdock and yacon provide insights into Asteraceae palaeo-polyploidization history and plant inulin production.</title>
        <authorList>
            <person name="Fan W."/>
            <person name="Wang S."/>
            <person name="Wang H."/>
            <person name="Wang A."/>
            <person name="Jiang F."/>
            <person name="Liu H."/>
            <person name="Zhao H."/>
            <person name="Xu D."/>
            <person name="Zhang Y."/>
        </authorList>
    </citation>
    <scope>NUCLEOTIDE SEQUENCE [LARGE SCALE GENOMIC DNA]</scope>
    <source>
        <strain evidence="2">cv. Yunnan</strain>
    </source>
</reference>
<keyword evidence="2" id="KW-1185">Reference proteome</keyword>
<accession>A0ACB9DAK3</accession>
<reference evidence="1 2" key="2">
    <citation type="journal article" date="2022" name="Mol. Ecol. Resour.">
        <title>The genomes of chicory, endive, great burdock and yacon provide insights into Asteraceae paleo-polyploidization history and plant inulin production.</title>
        <authorList>
            <person name="Fan W."/>
            <person name="Wang S."/>
            <person name="Wang H."/>
            <person name="Wang A."/>
            <person name="Jiang F."/>
            <person name="Liu H."/>
            <person name="Zhao H."/>
            <person name="Xu D."/>
            <person name="Zhang Y."/>
        </authorList>
    </citation>
    <scope>NUCLEOTIDE SEQUENCE [LARGE SCALE GENOMIC DNA]</scope>
    <source>
        <strain evidence="2">cv. Yunnan</strain>
        <tissue evidence="1">Leaves</tissue>
    </source>
</reference>
<comment type="caution">
    <text evidence="1">The sequence shown here is derived from an EMBL/GenBank/DDBJ whole genome shotgun (WGS) entry which is preliminary data.</text>
</comment>
<organism evidence="1 2">
    <name type="scientific">Smallanthus sonchifolius</name>
    <dbReference type="NCBI Taxonomy" id="185202"/>
    <lineage>
        <taxon>Eukaryota</taxon>
        <taxon>Viridiplantae</taxon>
        <taxon>Streptophyta</taxon>
        <taxon>Embryophyta</taxon>
        <taxon>Tracheophyta</taxon>
        <taxon>Spermatophyta</taxon>
        <taxon>Magnoliopsida</taxon>
        <taxon>eudicotyledons</taxon>
        <taxon>Gunneridae</taxon>
        <taxon>Pentapetalae</taxon>
        <taxon>asterids</taxon>
        <taxon>campanulids</taxon>
        <taxon>Asterales</taxon>
        <taxon>Asteraceae</taxon>
        <taxon>Asteroideae</taxon>
        <taxon>Heliantheae alliance</taxon>
        <taxon>Millerieae</taxon>
        <taxon>Smallanthus</taxon>
    </lineage>
</organism>